<reference evidence="9 10" key="1">
    <citation type="submission" date="2020-04" db="EMBL/GenBank/DDBJ databases">
        <title>Perkinsus chesapeaki whole genome sequence.</title>
        <authorList>
            <person name="Bogema D.R."/>
        </authorList>
    </citation>
    <scope>NUCLEOTIDE SEQUENCE [LARGE SCALE GENOMIC DNA]</scope>
    <source>
        <strain evidence="9">ATCC PRA-425</strain>
    </source>
</reference>
<dbReference type="EMBL" id="JAAPAO010000609">
    <property type="protein sequence ID" value="KAF4656268.1"/>
    <property type="molecule type" value="Genomic_DNA"/>
</dbReference>
<organism evidence="9 10">
    <name type="scientific">Perkinsus chesapeaki</name>
    <name type="common">Clam parasite</name>
    <name type="synonym">Perkinsus andrewsi</name>
    <dbReference type="NCBI Taxonomy" id="330153"/>
    <lineage>
        <taxon>Eukaryota</taxon>
        <taxon>Sar</taxon>
        <taxon>Alveolata</taxon>
        <taxon>Perkinsozoa</taxon>
        <taxon>Perkinsea</taxon>
        <taxon>Perkinsida</taxon>
        <taxon>Perkinsidae</taxon>
        <taxon>Perkinsus</taxon>
    </lineage>
</organism>
<feature type="coiled-coil region" evidence="5">
    <location>
        <begin position="498"/>
        <end position="525"/>
    </location>
</feature>
<feature type="compositionally biased region" description="Polar residues" evidence="6">
    <location>
        <begin position="866"/>
        <end position="876"/>
    </location>
</feature>
<proteinExistence type="predicted"/>
<evidence type="ECO:0000256" key="3">
    <source>
        <dbReference type="ARBA" id="ARBA00022989"/>
    </source>
</evidence>
<feature type="domain" description="Polycystin cation channel PKD1/PKD2" evidence="8">
    <location>
        <begin position="1247"/>
        <end position="1369"/>
    </location>
</feature>
<dbReference type="PANTHER" id="PTHR10877">
    <property type="entry name" value="POLYCYSTIN FAMILY MEMBER"/>
    <property type="match status" value="1"/>
</dbReference>
<evidence type="ECO:0000313" key="10">
    <source>
        <dbReference type="Proteomes" id="UP000591131"/>
    </source>
</evidence>
<gene>
    <name evidence="9" type="ORF">FOL47_009048</name>
</gene>
<feature type="coiled-coil region" evidence="5">
    <location>
        <begin position="418"/>
        <end position="445"/>
    </location>
</feature>
<feature type="compositionally biased region" description="Basic and acidic residues" evidence="6">
    <location>
        <begin position="708"/>
        <end position="718"/>
    </location>
</feature>
<protein>
    <recommendedName>
        <fullName evidence="8">Polycystin cation channel PKD1/PKD2 domain-containing protein</fullName>
    </recommendedName>
</protein>
<keyword evidence="5" id="KW-0175">Coiled coil</keyword>
<dbReference type="PANTHER" id="PTHR10877:SF194">
    <property type="entry name" value="LOCATION OF VULVA DEFECTIVE 1"/>
    <property type="match status" value="1"/>
</dbReference>
<evidence type="ECO:0000259" key="8">
    <source>
        <dbReference type="Pfam" id="PF08016"/>
    </source>
</evidence>
<evidence type="ECO:0000313" key="9">
    <source>
        <dbReference type="EMBL" id="KAF4656268.1"/>
    </source>
</evidence>
<dbReference type="OrthoDB" id="431922at2759"/>
<dbReference type="GO" id="GO:0005262">
    <property type="term" value="F:calcium channel activity"/>
    <property type="evidence" value="ECO:0007669"/>
    <property type="project" value="TreeGrafter"/>
</dbReference>
<keyword evidence="3 7" id="KW-1133">Transmembrane helix</keyword>
<name>A0A7J6LAK2_PERCH</name>
<dbReference type="GO" id="GO:0050982">
    <property type="term" value="P:detection of mechanical stimulus"/>
    <property type="evidence" value="ECO:0007669"/>
    <property type="project" value="TreeGrafter"/>
</dbReference>
<feature type="region of interest" description="Disordered" evidence="6">
    <location>
        <begin position="864"/>
        <end position="890"/>
    </location>
</feature>
<accession>A0A7J6LAK2</accession>
<keyword evidence="10" id="KW-1185">Reference proteome</keyword>
<dbReference type="InterPro" id="IPR051223">
    <property type="entry name" value="Polycystin"/>
</dbReference>
<sequence>MSEDLQKVKVCLGLICGALRRTAQAADVADKLEKHLNQIDTQTSSINGDFLNTLTRKIDIIEDAIDNTDATKLVASEVHCDEHEEMQKVKLCLGLICGTLRRLASAQGTLGKLEKHIGQIDKQTNGVNGDVLSVLNNRALAEERKLLVKLKLRDAGEHETEPGSFRRGDLEDLQKVKLCLGLICGTLRRIASSAGILPKLENFIGQIDSQTSSINGDYLNNISARLDRIDEIIESTSLPATGEGERVFTKARKSFVRKATLSAEGADDLQKVKLCLGLLCAVTRRSVGASGIAEKVEKHLMQIDQQTSGINGDILNTLLSRIQAFEHKVEIQETELRNKDEIDGSSAGTSQDGKIGQIQSSIVDIENKLETLSSRVTNFHKVTRRSLTQQSMQAPEEMMDQKSIQRHLVILEAKLESAVEDRARIDRLEMKLHQMESNQGELKKLIESIKGKNESRHLAPEEWRDAGDVVQEATRTEAGGLADDGYCRQAIAACLENMDEFAGAIDGLSEDLNDLRNRTDAMQALFASNQRADETMNRELKDLHRSIIETRAMVERPAVQINDQTAAASQSQVDWSQDVDRSIGQLKLDLLSLQGDVSHIATRLEGADVHGTQQQQHQLKAGLQVTERNVIDLRDEVSRISDDINACHREVCESKRATSRLTVKLEQNQRDNAELEKSLKEDLEIRISTIDTRLAGFQRSLTEYREAMAKSGHDEASRQRFLPPLFRSQDSQDNPHGREDGGSPTKKQIQDLRLTISALTRAVVRFAQIVGVFPAPRFEELLQEAELGLVQIEPNDLSKWEDLAETLTLRIEKAWKQRTCGRFRNVLDLLARKADSSVLKLLQISQQQIENQLGRIRESQVHGLHSTVSPPASSMPTDYPQRADPPSQSPLSRRIQVIEPLFEPTGMDSLLDEFEPSTSWLPIVSALGAVNELAGIHDLNGSNTIFEYATFMLTVPVLTETPKPLHKSCSIEMERVYRSLLKDAGLPSRNRTSKGCSYENTIKPVGSTMVHKLTRAISDQDFQSRLAADQVDGLEALFAFYTETYGIDSSSISVLRLAWQRASLTDATIVGELHLAQGCSLSPAGHAAWISVNTLILAIAMIGILRDTFKIIRAVVLVRGHDAEFATEEDGALKGMHALTRCMRAASFCIERSKEPSEERYLGEYQSYGNSNGVDRFAGSLIINCLTLIFAVWRAIIWSSNSDPHFNLATRIAAFNDQSSASEVRAGVLELEWALRKEAYSANFGMLLMYIMIWRIIKCLGGHPMVAALSGTWYTARDEIFHFGITFTTIFVFMSLIGNLAGGEHFEHFRTVWSTLIIQFEILWSGEWDIPHWTTYPSLSLYLLLFVVVIFIALLNFFVAIVVEAYLTVRRTVLKAEYTQTFIRDYMAVMTSRFLFRWRGYPHRMELVKALAPLFAKKYVDMDDLENTGLFNSDTEDGMTQRLPADAYLYEICESTIHSNEYATIGGGEYWGNQYTVVFEPSNLSNRASSIDFLTWDFIGAVAAVPSKAPVVKRLAKSELAANGSPANPKPDTVKVYSLAQRAKTVRWRKYKVLVKKDLPAQAVPHSGLIQ</sequence>
<keyword evidence="4 7" id="KW-0472">Membrane</keyword>
<feature type="transmembrane region" description="Helical" evidence="7">
    <location>
        <begin position="1280"/>
        <end position="1301"/>
    </location>
</feature>
<comment type="caution">
    <text evidence="9">The sequence shown here is derived from an EMBL/GenBank/DDBJ whole genome shotgun (WGS) entry which is preliminary data.</text>
</comment>
<dbReference type="InterPro" id="IPR013122">
    <property type="entry name" value="PKD1_2_channel"/>
</dbReference>
<dbReference type="Gene3D" id="1.10.287.70">
    <property type="match status" value="1"/>
</dbReference>
<keyword evidence="2 7" id="KW-0812">Transmembrane</keyword>
<feature type="transmembrane region" description="Helical" evidence="7">
    <location>
        <begin position="1087"/>
        <end position="1105"/>
    </location>
</feature>
<dbReference type="Pfam" id="PF08016">
    <property type="entry name" value="PKD_channel"/>
    <property type="match status" value="1"/>
</dbReference>
<evidence type="ECO:0000256" key="1">
    <source>
        <dbReference type="ARBA" id="ARBA00004141"/>
    </source>
</evidence>
<evidence type="ECO:0000256" key="7">
    <source>
        <dbReference type="SAM" id="Phobius"/>
    </source>
</evidence>
<evidence type="ECO:0000256" key="4">
    <source>
        <dbReference type="ARBA" id="ARBA00023136"/>
    </source>
</evidence>
<evidence type="ECO:0000256" key="6">
    <source>
        <dbReference type="SAM" id="MobiDB-lite"/>
    </source>
</evidence>
<dbReference type="Proteomes" id="UP000591131">
    <property type="component" value="Unassembled WGS sequence"/>
</dbReference>
<feature type="region of interest" description="Disordered" evidence="6">
    <location>
        <begin position="708"/>
        <end position="747"/>
    </location>
</feature>
<dbReference type="GO" id="GO:0016020">
    <property type="term" value="C:membrane"/>
    <property type="evidence" value="ECO:0007669"/>
    <property type="project" value="UniProtKB-SubCell"/>
</dbReference>
<evidence type="ECO:0000256" key="2">
    <source>
        <dbReference type="ARBA" id="ARBA00022692"/>
    </source>
</evidence>
<feature type="transmembrane region" description="Helical" evidence="7">
    <location>
        <begin position="1341"/>
        <end position="1367"/>
    </location>
</feature>
<feature type="transmembrane region" description="Helical" evidence="7">
    <location>
        <begin position="1177"/>
        <end position="1197"/>
    </location>
</feature>
<comment type="subcellular location">
    <subcellularLocation>
        <location evidence="1">Membrane</location>
        <topology evidence="1">Multi-pass membrane protein</topology>
    </subcellularLocation>
</comment>
<evidence type="ECO:0000256" key="5">
    <source>
        <dbReference type="SAM" id="Coils"/>
    </source>
</evidence>